<dbReference type="SUPFAM" id="SSF53383">
    <property type="entry name" value="PLP-dependent transferases"/>
    <property type="match status" value="1"/>
</dbReference>
<dbReference type="Proteomes" id="UP000034595">
    <property type="component" value="Unassembled WGS sequence"/>
</dbReference>
<dbReference type="InterPro" id="IPR010970">
    <property type="entry name" value="Cys_dSase_SufS"/>
</dbReference>
<comment type="catalytic activity">
    <reaction evidence="6 8">
        <text>(sulfur carrier)-H + L-cysteine = (sulfur carrier)-SH + L-alanine</text>
        <dbReference type="Rhea" id="RHEA:43892"/>
        <dbReference type="Rhea" id="RHEA-COMP:14737"/>
        <dbReference type="Rhea" id="RHEA-COMP:14739"/>
        <dbReference type="ChEBI" id="CHEBI:29917"/>
        <dbReference type="ChEBI" id="CHEBI:35235"/>
        <dbReference type="ChEBI" id="CHEBI:57972"/>
        <dbReference type="ChEBI" id="CHEBI:64428"/>
        <dbReference type="EC" id="2.8.1.7"/>
    </reaction>
</comment>
<proteinExistence type="inferred from homology"/>
<dbReference type="AlphaFoldDB" id="A0A0G1MMN1"/>
<feature type="domain" description="Aminotransferase class V" evidence="9">
    <location>
        <begin position="23"/>
        <end position="401"/>
    </location>
</feature>
<dbReference type="CDD" id="cd06453">
    <property type="entry name" value="SufS_like"/>
    <property type="match status" value="1"/>
</dbReference>
<dbReference type="InterPro" id="IPR016454">
    <property type="entry name" value="Cysteine_dSase"/>
</dbReference>
<sequence length="415" mass="45174">MTNETIFKQDFPFFSDAGREGAYLDNAASSQTPQVVLDAMHAYYVSSRANVHRGLYRASEEASSAYENARTKIARFIGAETREIIFTSGATASSNMLVAMLEHSIQGRTLDMTLEKGDEIVTTIMEHHASLIPLQELAKRRGLTLKHIPLAHNSYGLDYRPVDELITTKTKIVSVCLASNVTGTIQDVAYIAKIAHRVGALVICDATAAVGHIPVDVRALGIDALYFSGHKMCGPTGIGVLWVREELLEKLEPGTYGGGMVDSVTTTTATWGLIPERFEAGTPPIAEAIGLGAAVEYLENVGIEYIRKHSEDLVQEAIARLEKIPGVRVITEKEQGKNIGIVSFVIEGIHAHDIAYILGKEKVAVRAGHHCAMPLHTALGIIASTRASFYFYNTREDIDALVRGIETVRHVFSAS</sequence>
<evidence type="ECO:0000256" key="6">
    <source>
        <dbReference type="ARBA" id="ARBA00050776"/>
    </source>
</evidence>
<dbReference type="PANTHER" id="PTHR43586">
    <property type="entry name" value="CYSTEINE DESULFURASE"/>
    <property type="match status" value="1"/>
</dbReference>
<dbReference type="GO" id="GO:0006534">
    <property type="term" value="P:cysteine metabolic process"/>
    <property type="evidence" value="ECO:0007669"/>
    <property type="project" value="UniProtKB-UniRule"/>
</dbReference>
<dbReference type="Pfam" id="PF00266">
    <property type="entry name" value="Aminotran_5"/>
    <property type="match status" value="1"/>
</dbReference>
<evidence type="ECO:0000256" key="5">
    <source>
        <dbReference type="ARBA" id="ARBA00022898"/>
    </source>
</evidence>
<comment type="function">
    <text evidence="8">Catalyzes the removal of elemental sulfur and selenium atoms from L-cysteine, L-cystine, L-selenocysteine, and L-selenocystine to produce L-alanine.</text>
</comment>
<dbReference type="EC" id="2.8.1.7" evidence="3 8"/>
<evidence type="ECO:0000256" key="4">
    <source>
        <dbReference type="ARBA" id="ARBA00022679"/>
    </source>
</evidence>
<evidence type="ECO:0000256" key="3">
    <source>
        <dbReference type="ARBA" id="ARBA00012239"/>
    </source>
</evidence>
<keyword evidence="5 8" id="KW-0663">Pyridoxal phosphate</keyword>
<name>A0A0G1MMN1_9BACT</name>
<reference evidence="10 11" key="1">
    <citation type="journal article" date="2015" name="Nature">
        <title>rRNA introns, odd ribosomes, and small enigmatic genomes across a large radiation of phyla.</title>
        <authorList>
            <person name="Brown C.T."/>
            <person name="Hug L.A."/>
            <person name="Thomas B.C."/>
            <person name="Sharon I."/>
            <person name="Castelle C.J."/>
            <person name="Singh A."/>
            <person name="Wilkins M.J."/>
            <person name="Williams K.H."/>
            <person name="Banfield J.F."/>
        </authorList>
    </citation>
    <scope>NUCLEOTIDE SEQUENCE [LARGE SCALE GENOMIC DNA]</scope>
</reference>
<dbReference type="InterPro" id="IPR015421">
    <property type="entry name" value="PyrdxlP-dep_Trfase_major"/>
</dbReference>
<dbReference type="PATRIC" id="fig|1618610.3.peg.153"/>
<organism evidence="10 11">
    <name type="scientific">Candidatus Azambacteria bacterium GW2011_GWA1_44_9</name>
    <dbReference type="NCBI Taxonomy" id="1618610"/>
    <lineage>
        <taxon>Bacteria</taxon>
        <taxon>Candidatus Azamiibacteriota</taxon>
    </lineage>
</organism>
<dbReference type="PANTHER" id="PTHR43586:SF8">
    <property type="entry name" value="CYSTEINE DESULFURASE 1, CHLOROPLASTIC"/>
    <property type="match status" value="1"/>
</dbReference>
<accession>A0A0G1MMN1</accession>
<dbReference type="PROSITE" id="PS00595">
    <property type="entry name" value="AA_TRANSFER_CLASS_5"/>
    <property type="match status" value="1"/>
</dbReference>
<dbReference type="GO" id="GO:0031071">
    <property type="term" value="F:cysteine desulfurase activity"/>
    <property type="evidence" value="ECO:0007669"/>
    <property type="project" value="UniProtKB-UniRule"/>
</dbReference>
<dbReference type="EMBL" id="LCJQ01000003">
    <property type="protein sequence ID" value="KKT82072.1"/>
    <property type="molecule type" value="Genomic_DNA"/>
</dbReference>
<dbReference type="InterPro" id="IPR020578">
    <property type="entry name" value="Aminotrans_V_PyrdxlP_BS"/>
</dbReference>
<evidence type="ECO:0000256" key="2">
    <source>
        <dbReference type="ARBA" id="ARBA00010447"/>
    </source>
</evidence>
<evidence type="ECO:0000259" key="9">
    <source>
        <dbReference type="Pfam" id="PF00266"/>
    </source>
</evidence>
<dbReference type="InterPro" id="IPR015424">
    <property type="entry name" value="PyrdxlP-dep_Trfase"/>
</dbReference>
<evidence type="ECO:0000313" key="11">
    <source>
        <dbReference type="Proteomes" id="UP000034595"/>
    </source>
</evidence>
<dbReference type="InterPro" id="IPR015422">
    <property type="entry name" value="PyrdxlP-dep_Trfase_small"/>
</dbReference>
<gene>
    <name evidence="10" type="ORF">UW78_C0003G0032</name>
</gene>
<dbReference type="NCBIfam" id="TIGR01979">
    <property type="entry name" value="sufS"/>
    <property type="match status" value="1"/>
</dbReference>
<comment type="cofactor">
    <cofactor evidence="1 7">
        <name>pyridoxal 5'-phosphate</name>
        <dbReference type="ChEBI" id="CHEBI:597326"/>
    </cofactor>
</comment>
<dbReference type="Gene3D" id="3.90.1150.10">
    <property type="entry name" value="Aspartate Aminotransferase, domain 1"/>
    <property type="match status" value="1"/>
</dbReference>
<keyword evidence="4 8" id="KW-0808">Transferase</keyword>
<comment type="caution">
    <text evidence="10">The sequence shown here is derived from an EMBL/GenBank/DDBJ whole genome shotgun (WGS) entry which is preliminary data.</text>
</comment>
<dbReference type="InterPro" id="IPR000192">
    <property type="entry name" value="Aminotrans_V_dom"/>
</dbReference>
<dbReference type="Gene3D" id="3.40.640.10">
    <property type="entry name" value="Type I PLP-dependent aspartate aminotransferase-like (Major domain)"/>
    <property type="match status" value="1"/>
</dbReference>
<evidence type="ECO:0000313" key="10">
    <source>
        <dbReference type="EMBL" id="KKT82072.1"/>
    </source>
</evidence>
<protein>
    <recommendedName>
        <fullName evidence="3 8">Cysteine desulfurase</fullName>
        <ecNumber evidence="3 8">2.8.1.7</ecNumber>
    </recommendedName>
</protein>
<dbReference type="PIRSF" id="PIRSF005572">
    <property type="entry name" value="NifS"/>
    <property type="match status" value="1"/>
</dbReference>
<dbReference type="GO" id="GO:0030170">
    <property type="term" value="F:pyridoxal phosphate binding"/>
    <property type="evidence" value="ECO:0007669"/>
    <property type="project" value="UniProtKB-UniRule"/>
</dbReference>
<evidence type="ECO:0000256" key="8">
    <source>
        <dbReference type="RuleBase" id="RU004506"/>
    </source>
</evidence>
<comment type="similarity">
    <text evidence="2 8">Belongs to the class-V pyridoxal-phosphate-dependent aminotransferase family. Csd subfamily.</text>
</comment>
<evidence type="ECO:0000256" key="1">
    <source>
        <dbReference type="ARBA" id="ARBA00001933"/>
    </source>
</evidence>
<evidence type="ECO:0000256" key="7">
    <source>
        <dbReference type="RuleBase" id="RU004504"/>
    </source>
</evidence>